<evidence type="ECO:0000313" key="2">
    <source>
        <dbReference type="EMBL" id="GII54920.1"/>
    </source>
</evidence>
<organism evidence="2 3">
    <name type="scientific">Planotetraspora thailandica</name>
    <dbReference type="NCBI Taxonomy" id="487172"/>
    <lineage>
        <taxon>Bacteria</taxon>
        <taxon>Bacillati</taxon>
        <taxon>Actinomycetota</taxon>
        <taxon>Actinomycetes</taxon>
        <taxon>Streptosporangiales</taxon>
        <taxon>Streptosporangiaceae</taxon>
        <taxon>Planotetraspora</taxon>
    </lineage>
</organism>
<proteinExistence type="predicted"/>
<comment type="caution">
    <text evidence="2">The sequence shown here is derived from an EMBL/GenBank/DDBJ whole genome shotgun (WGS) entry which is preliminary data.</text>
</comment>
<dbReference type="Proteomes" id="UP000605992">
    <property type="component" value="Unassembled WGS sequence"/>
</dbReference>
<name>A0A8J3XWG3_9ACTN</name>
<feature type="compositionally biased region" description="Basic and acidic residues" evidence="1">
    <location>
        <begin position="31"/>
        <end position="59"/>
    </location>
</feature>
<feature type="compositionally biased region" description="Basic residues" evidence="1">
    <location>
        <begin position="16"/>
        <end position="29"/>
    </location>
</feature>
<accession>A0A8J3XWG3</accession>
<evidence type="ECO:0000256" key="1">
    <source>
        <dbReference type="SAM" id="MobiDB-lite"/>
    </source>
</evidence>
<feature type="compositionally biased region" description="Basic and acidic residues" evidence="1">
    <location>
        <begin position="71"/>
        <end position="87"/>
    </location>
</feature>
<feature type="region of interest" description="Disordered" evidence="1">
    <location>
        <begin position="1"/>
        <end position="96"/>
    </location>
</feature>
<dbReference type="AlphaFoldDB" id="A0A8J3XWG3"/>
<gene>
    <name evidence="2" type="ORF">Pth03_33090</name>
</gene>
<sequence>MAPSEGTWAEIGGPPRRGRRGGRSRHIGRNRPGERIFYTEHDLRLRQQDHTSRPDRPLDDQVQDNRVAALLEREGTPGPQGKDRRDTQNGCPGPGG</sequence>
<evidence type="ECO:0000313" key="3">
    <source>
        <dbReference type="Proteomes" id="UP000605992"/>
    </source>
</evidence>
<reference evidence="2" key="1">
    <citation type="submission" date="2021-01" db="EMBL/GenBank/DDBJ databases">
        <title>Whole genome shotgun sequence of Planotetraspora thailandica NBRC 104271.</title>
        <authorList>
            <person name="Komaki H."/>
            <person name="Tamura T."/>
        </authorList>
    </citation>
    <scope>NUCLEOTIDE SEQUENCE</scope>
    <source>
        <strain evidence="2">NBRC 104271</strain>
    </source>
</reference>
<keyword evidence="3" id="KW-1185">Reference proteome</keyword>
<dbReference type="EMBL" id="BOOR01000021">
    <property type="protein sequence ID" value="GII54920.1"/>
    <property type="molecule type" value="Genomic_DNA"/>
</dbReference>
<protein>
    <submittedName>
        <fullName evidence="2">Uncharacterized protein</fullName>
    </submittedName>
</protein>